<dbReference type="SMART" id="SM00342">
    <property type="entry name" value="HTH_ARAC"/>
    <property type="match status" value="1"/>
</dbReference>
<dbReference type="SUPFAM" id="SSF46689">
    <property type="entry name" value="Homeodomain-like"/>
    <property type="match status" value="2"/>
</dbReference>
<feature type="domain" description="HTH araC/xylS-type" evidence="4">
    <location>
        <begin position="231"/>
        <end position="329"/>
    </location>
</feature>
<dbReference type="Gene3D" id="1.10.10.60">
    <property type="entry name" value="Homeodomain-like"/>
    <property type="match status" value="1"/>
</dbReference>
<keyword evidence="3" id="KW-0804">Transcription</keyword>
<dbReference type="InterPro" id="IPR009057">
    <property type="entry name" value="Homeodomain-like_sf"/>
</dbReference>
<dbReference type="PROSITE" id="PS00041">
    <property type="entry name" value="HTH_ARAC_FAMILY_1"/>
    <property type="match status" value="1"/>
</dbReference>
<dbReference type="PANTHER" id="PTHR47893">
    <property type="entry name" value="REGULATORY PROTEIN PCHR"/>
    <property type="match status" value="1"/>
</dbReference>
<organism evidence="5 6">
    <name type="scientific">Chloroherpeton thalassium (strain ATCC 35110 / GB-78)</name>
    <dbReference type="NCBI Taxonomy" id="517418"/>
    <lineage>
        <taxon>Bacteria</taxon>
        <taxon>Pseudomonadati</taxon>
        <taxon>Chlorobiota</taxon>
        <taxon>Chlorobiia</taxon>
        <taxon>Chlorobiales</taxon>
        <taxon>Chloroherpetonaceae</taxon>
        <taxon>Chloroherpeton</taxon>
    </lineage>
</organism>
<dbReference type="RefSeq" id="WP_012499551.1">
    <property type="nucleotide sequence ID" value="NC_011026.1"/>
</dbReference>
<dbReference type="PROSITE" id="PS01124">
    <property type="entry name" value="HTH_ARAC_FAMILY_2"/>
    <property type="match status" value="1"/>
</dbReference>
<keyword evidence="1" id="KW-0805">Transcription regulation</keyword>
<protein>
    <submittedName>
        <fullName evidence="5">Transcriptional regulator, AraC family</fullName>
    </submittedName>
</protein>
<proteinExistence type="predicted"/>
<keyword evidence="2" id="KW-0238">DNA-binding</keyword>
<dbReference type="InterPro" id="IPR053142">
    <property type="entry name" value="PchR_regulatory_protein"/>
</dbReference>
<dbReference type="InterPro" id="IPR018060">
    <property type="entry name" value="HTH_AraC"/>
</dbReference>
<name>B3QXT9_CHLT3</name>
<evidence type="ECO:0000313" key="5">
    <source>
        <dbReference type="EMBL" id="ACF13467.1"/>
    </source>
</evidence>
<dbReference type="HOGENOM" id="CLU_052345_4_0_10"/>
<accession>B3QXT9</accession>
<sequence>MRTRLSSEDVEALFIENQYPAFFQDEQAEISERRHTSSLFFDKGEYSEIYFKGVHIGYGHFALRQRTLIQFETDFETIEMHFSLSGKTTVRTVNENRLFEFGDNQHNIIYVSPFKGQAEWAASSAMQIFEVNLLPEFFAPYMPGGSQRFLDFERKIRHHEPSYLSPCNGRITPQMRWIIHEIIHCNRTGIFKKMFIESKVIELLLLQLEQINDAKRENCHKLKKSDVDKMHAVKDLLMGNLDCTSSLVQLAHQVGTNECTLKKGFKEVFGTTVFGFWNEMKMEHAKKLLLEEGLAISDVSERVGYKNPQHFSAAFKRKFGVAPKQLKQKT</sequence>
<dbReference type="STRING" id="517418.Ctha_1002"/>
<dbReference type="InterPro" id="IPR018062">
    <property type="entry name" value="HTH_AraC-typ_CS"/>
</dbReference>
<dbReference type="eggNOG" id="COG2207">
    <property type="taxonomic scope" value="Bacteria"/>
</dbReference>
<dbReference type="PRINTS" id="PR00032">
    <property type="entry name" value="HTHARAC"/>
</dbReference>
<evidence type="ECO:0000256" key="3">
    <source>
        <dbReference type="ARBA" id="ARBA00023163"/>
    </source>
</evidence>
<keyword evidence="6" id="KW-1185">Reference proteome</keyword>
<dbReference type="Proteomes" id="UP000001208">
    <property type="component" value="Chromosome"/>
</dbReference>
<gene>
    <name evidence="5" type="ordered locus">Ctha_1002</name>
</gene>
<dbReference type="GO" id="GO:0003700">
    <property type="term" value="F:DNA-binding transcription factor activity"/>
    <property type="evidence" value="ECO:0007669"/>
    <property type="project" value="InterPro"/>
</dbReference>
<dbReference type="GO" id="GO:0043565">
    <property type="term" value="F:sequence-specific DNA binding"/>
    <property type="evidence" value="ECO:0007669"/>
    <property type="project" value="InterPro"/>
</dbReference>
<dbReference type="OrthoDB" id="799767at2"/>
<evidence type="ECO:0000256" key="2">
    <source>
        <dbReference type="ARBA" id="ARBA00023125"/>
    </source>
</evidence>
<dbReference type="Pfam" id="PF12833">
    <property type="entry name" value="HTH_18"/>
    <property type="match status" value="1"/>
</dbReference>
<dbReference type="EMBL" id="CP001100">
    <property type="protein sequence ID" value="ACF13467.1"/>
    <property type="molecule type" value="Genomic_DNA"/>
</dbReference>
<dbReference type="AlphaFoldDB" id="B3QXT9"/>
<evidence type="ECO:0000256" key="1">
    <source>
        <dbReference type="ARBA" id="ARBA00023015"/>
    </source>
</evidence>
<dbReference type="PANTHER" id="PTHR47893:SF1">
    <property type="entry name" value="REGULATORY PROTEIN PCHR"/>
    <property type="match status" value="1"/>
</dbReference>
<evidence type="ECO:0000313" key="6">
    <source>
        <dbReference type="Proteomes" id="UP000001208"/>
    </source>
</evidence>
<evidence type="ECO:0000259" key="4">
    <source>
        <dbReference type="PROSITE" id="PS01124"/>
    </source>
</evidence>
<dbReference type="KEGG" id="cts:Ctha_1002"/>
<dbReference type="InterPro" id="IPR020449">
    <property type="entry name" value="Tscrpt_reg_AraC-type_HTH"/>
</dbReference>
<reference evidence="5 6" key="1">
    <citation type="submission" date="2008-06" db="EMBL/GenBank/DDBJ databases">
        <title>Complete sequence of Chloroherpeton thalassium ATCC 35110.</title>
        <authorList>
            <consortium name="US DOE Joint Genome Institute"/>
            <person name="Lucas S."/>
            <person name="Copeland A."/>
            <person name="Lapidus A."/>
            <person name="Glavina del Rio T."/>
            <person name="Dalin E."/>
            <person name="Tice H."/>
            <person name="Bruce D."/>
            <person name="Goodwin L."/>
            <person name="Pitluck S."/>
            <person name="Schmutz J."/>
            <person name="Larimer F."/>
            <person name="Land M."/>
            <person name="Hauser L."/>
            <person name="Kyrpides N."/>
            <person name="Mikhailova N."/>
            <person name="Liu Z."/>
            <person name="Li T."/>
            <person name="Zhao F."/>
            <person name="Overmann J."/>
            <person name="Bryant D.A."/>
            <person name="Richardson P."/>
        </authorList>
    </citation>
    <scope>NUCLEOTIDE SEQUENCE [LARGE SCALE GENOMIC DNA]</scope>
    <source>
        <strain evidence="6">ATCC 35110 / GB-78</strain>
    </source>
</reference>